<dbReference type="InterPro" id="IPR028263">
    <property type="entry name" value="FliG_N"/>
</dbReference>
<keyword evidence="14" id="KW-0282">Flagellum</keyword>
<dbReference type="InterPro" id="IPR011002">
    <property type="entry name" value="FliG_a-hlx"/>
</dbReference>
<evidence type="ECO:0000256" key="3">
    <source>
        <dbReference type="ARBA" id="ARBA00010299"/>
    </source>
</evidence>
<dbReference type="EMBL" id="JACHHY010000021">
    <property type="protein sequence ID" value="MBB5019877.1"/>
    <property type="molecule type" value="Genomic_DNA"/>
</dbReference>
<dbReference type="PANTHER" id="PTHR30534:SF0">
    <property type="entry name" value="FLAGELLAR MOTOR SWITCH PROTEIN FLIG"/>
    <property type="match status" value="1"/>
</dbReference>
<keyword evidence="8" id="KW-0472">Membrane</keyword>
<dbReference type="GO" id="GO:0005886">
    <property type="term" value="C:plasma membrane"/>
    <property type="evidence" value="ECO:0007669"/>
    <property type="project" value="UniProtKB-SubCell"/>
</dbReference>
<feature type="domain" description="Flagellar motor switch protein FliG N-terminal" evidence="13">
    <location>
        <begin position="5"/>
        <end position="101"/>
    </location>
</feature>
<gene>
    <name evidence="14" type="ORF">HNQ59_003185</name>
</gene>
<dbReference type="PIRSF" id="PIRSF003161">
    <property type="entry name" value="FliG"/>
    <property type="match status" value="1"/>
</dbReference>
<evidence type="ECO:0000259" key="12">
    <source>
        <dbReference type="Pfam" id="PF14841"/>
    </source>
</evidence>
<proteinExistence type="inferred from homology"/>
<keyword evidence="15" id="KW-1185">Reference proteome</keyword>
<evidence type="ECO:0000313" key="14">
    <source>
        <dbReference type="EMBL" id="MBB5019877.1"/>
    </source>
</evidence>
<organism evidence="14 15">
    <name type="scientific">Chitinivorax tropicus</name>
    <dbReference type="NCBI Taxonomy" id="714531"/>
    <lineage>
        <taxon>Bacteria</taxon>
        <taxon>Pseudomonadati</taxon>
        <taxon>Pseudomonadota</taxon>
        <taxon>Betaproteobacteria</taxon>
        <taxon>Chitinivorax</taxon>
    </lineage>
</organism>
<dbReference type="GO" id="GO:0003774">
    <property type="term" value="F:cytoskeletal motor activity"/>
    <property type="evidence" value="ECO:0007669"/>
    <property type="project" value="InterPro"/>
</dbReference>
<evidence type="ECO:0000256" key="7">
    <source>
        <dbReference type="ARBA" id="ARBA00022779"/>
    </source>
</evidence>
<dbReference type="Gene3D" id="1.10.220.30">
    <property type="match status" value="3"/>
</dbReference>
<dbReference type="GO" id="GO:0006935">
    <property type="term" value="P:chemotaxis"/>
    <property type="evidence" value="ECO:0007669"/>
    <property type="project" value="UniProtKB-KW"/>
</dbReference>
<evidence type="ECO:0000256" key="5">
    <source>
        <dbReference type="ARBA" id="ARBA00022475"/>
    </source>
</evidence>
<protein>
    <recommendedName>
        <fullName evidence="4">Flagellar motor switch protein FliG</fullName>
    </recommendedName>
</protein>
<dbReference type="AlphaFoldDB" id="A0A840MRX4"/>
<evidence type="ECO:0000256" key="4">
    <source>
        <dbReference type="ARBA" id="ARBA00021870"/>
    </source>
</evidence>
<keyword evidence="14" id="KW-0966">Cell projection</keyword>
<comment type="caution">
    <text evidence="14">The sequence shown here is derived from an EMBL/GenBank/DDBJ whole genome shotgun (WGS) entry which is preliminary data.</text>
</comment>
<dbReference type="Pfam" id="PF14842">
    <property type="entry name" value="FliG_N"/>
    <property type="match status" value="1"/>
</dbReference>
<evidence type="ECO:0000259" key="13">
    <source>
        <dbReference type="Pfam" id="PF14842"/>
    </source>
</evidence>
<dbReference type="SUPFAM" id="SSF48029">
    <property type="entry name" value="FliG"/>
    <property type="match status" value="2"/>
</dbReference>
<dbReference type="FunFam" id="1.10.220.30:FF:000001">
    <property type="entry name" value="Flagellar motor switch protein FliG"/>
    <property type="match status" value="1"/>
</dbReference>
<dbReference type="GO" id="GO:0071973">
    <property type="term" value="P:bacterial-type flagellum-dependent cell motility"/>
    <property type="evidence" value="ECO:0007669"/>
    <property type="project" value="InterPro"/>
</dbReference>
<keyword evidence="14" id="KW-0969">Cilium</keyword>
<name>A0A840MRX4_9PROT</name>
<keyword evidence="5" id="KW-1003">Cell membrane</keyword>
<evidence type="ECO:0000256" key="1">
    <source>
        <dbReference type="ARBA" id="ARBA00004117"/>
    </source>
</evidence>
<feature type="domain" description="Flagellar motor switch protein FliG C-terminal" evidence="11">
    <location>
        <begin position="216"/>
        <end position="322"/>
    </location>
</feature>
<evidence type="ECO:0000259" key="11">
    <source>
        <dbReference type="Pfam" id="PF01706"/>
    </source>
</evidence>
<dbReference type="PRINTS" id="PR00954">
    <property type="entry name" value="FLGMOTORFLIG"/>
</dbReference>
<keyword evidence="7" id="KW-0283">Flagellar rotation</keyword>
<dbReference type="RefSeq" id="WP_184041299.1">
    <property type="nucleotide sequence ID" value="NZ_JACHHY010000021.1"/>
</dbReference>
<evidence type="ECO:0000313" key="15">
    <source>
        <dbReference type="Proteomes" id="UP000575898"/>
    </source>
</evidence>
<evidence type="ECO:0000256" key="6">
    <source>
        <dbReference type="ARBA" id="ARBA00022500"/>
    </source>
</evidence>
<evidence type="ECO:0000256" key="9">
    <source>
        <dbReference type="ARBA" id="ARBA00023143"/>
    </source>
</evidence>
<dbReference type="Pfam" id="PF14841">
    <property type="entry name" value="FliG_M"/>
    <property type="match status" value="1"/>
</dbReference>
<dbReference type="GO" id="GO:0009425">
    <property type="term" value="C:bacterial-type flagellum basal body"/>
    <property type="evidence" value="ECO:0007669"/>
    <property type="project" value="UniProtKB-SubCell"/>
</dbReference>
<evidence type="ECO:0000256" key="10">
    <source>
        <dbReference type="ARBA" id="ARBA00025598"/>
    </source>
</evidence>
<dbReference type="InterPro" id="IPR023087">
    <property type="entry name" value="Flg_Motor_Flig_C"/>
</dbReference>
<sequence>MSEMGLRKSAILLLCLGEEAAVEVFKFLGPKEVQKLGATMAALENVNRAEIEEVLADFRTEVENRASLGAADEYLRSVLTKALGVDRANNLLDRILQGNEANTGIEGLKWMDSAAVAELIKNEHPQIIATVLVHLEQDQASEVLSYFVERLRNDVLLRIATLEGVQPQALRELNEVLTQLLSGTDKIKKSAMGGVQMTAEILNLMGGQVETSALASIREYDPELAQRIQDKMFVFDNLLALDDRSIQVLLREVQSESLIIALKGTSQELKEKIFRNMSQRAAEMLRDDLEAKGPVKLSEVEAEQREILKIVRRLADEGQIVIASGGDEGLVE</sequence>
<comment type="similarity">
    <text evidence="3">Belongs to the FliG family.</text>
</comment>
<comment type="subcellular location">
    <subcellularLocation>
        <location evidence="1">Bacterial flagellum basal body</location>
    </subcellularLocation>
    <subcellularLocation>
        <location evidence="2">Cell inner membrane</location>
        <topology evidence="2">Peripheral membrane protein</topology>
        <orientation evidence="2">Cytoplasmic side</orientation>
    </subcellularLocation>
</comment>
<comment type="function">
    <text evidence="10">FliG is one of three proteins (FliG, FliN, FliM) that forms the rotor-mounted switch complex (C ring), located at the base of the basal body. This complex interacts with the CheY and CheZ chemotaxis proteins, in addition to contacting components of the motor that determine the direction of flagellar rotation.</text>
</comment>
<evidence type="ECO:0000256" key="8">
    <source>
        <dbReference type="ARBA" id="ARBA00023136"/>
    </source>
</evidence>
<keyword evidence="9" id="KW-0975">Bacterial flagellum</keyword>
<accession>A0A840MRX4</accession>
<dbReference type="InterPro" id="IPR000090">
    <property type="entry name" value="Flg_Motor_Flig"/>
</dbReference>
<dbReference type="PANTHER" id="PTHR30534">
    <property type="entry name" value="FLAGELLAR MOTOR SWITCH PROTEIN FLIG"/>
    <property type="match status" value="1"/>
</dbReference>
<reference evidence="14 15" key="1">
    <citation type="submission" date="2020-08" db="EMBL/GenBank/DDBJ databases">
        <title>Genomic Encyclopedia of Type Strains, Phase IV (KMG-IV): sequencing the most valuable type-strain genomes for metagenomic binning, comparative biology and taxonomic classification.</title>
        <authorList>
            <person name="Goeker M."/>
        </authorList>
    </citation>
    <scope>NUCLEOTIDE SEQUENCE [LARGE SCALE GENOMIC DNA]</scope>
    <source>
        <strain evidence="14 15">DSM 27165</strain>
    </source>
</reference>
<evidence type="ECO:0000256" key="2">
    <source>
        <dbReference type="ARBA" id="ARBA00004515"/>
    </source>
</evidence>
<keyword evidence="6" id="KW-0145">Chemotaxis</keyword>
<dbReference type="InterPro" id="IPR032779">
    <property type="entry name" value="FliG_M"/>
</dbReference>
<dbReference type="NCBIfam" id="TIGR00207">
    <property type="entry name" value="fliG"/>
    <property type="match status" value="1"/>
</dbReference>
<dbReference type="Pfam" id="PF01706">
    <property type="entry name" value="FliG_C"/>
    <property type="match status" value="1"/>
</dbReference>
<dbReference type="Proteomes" id="UP000575898">
    <property type="component" value="Unassembled WGS sequence"/>
</dbReference>
<feature type="domain" description="Flagellar motor switch protein FliG middle" evidence="12">
    <location>
        <begin position="115"/>
        <end position="185"/>
    </location>
</feature>